<sequence>MRQVMIASLSQKWIGGTETKANGNLLLVRITFYYYSSQRFLNEGQKACQNEEAQNSYLKRLKSMCVKYGDAIQLLFYIFTITFLHGQIFGGSYICYKYFQDDFPSENVTPKSKHNDLRLNLTYFEIITFLYFQEMPDLIMAPNQTILSKYTIFEFECYRDAP</sequence>
<dbReference type="GeneID" id="94295756"/>
<keyword evidence="1" id="KW-0472">Membrane</keyword>
<dbReference type="EMBL" id="AUWU02000002">
    <property type="protein sequence ID" value="KAH0576173.1"/>
    <property type="molecule type" value="Genomic_DNA"/>
</dbReference>
<dbReference type="Proteomes" id="UP000018208">
    <property type="component" value="Unassembled WGS sequence"/>
</dbReference>
<feature type="transmembrane region" description="Helical" evidence="1">
    <location>
        <begin position="74"/>
        <end position="94"/>
    </location>
</feature>
<reference evidence="2 3" key="1">
    <citation type="journal article" date="2014" name="PLoS Genet.">
        <title>The Genome of Spironucleus salmonicida Highlights a Fish Pathogen Adapted to Fluctuating Environments.</title>
        <authorList>
            <person name="Xu F."/>
            <person name="Jerlstrom-Hultqvist J."/>
            <person name="Einarsson E."/>
            <person name="Astvaldsson A."/>
            <person name="Svard S.G."/>
            <person name="Andersson J.O."/>
        </authorList>
    </citation>
    <scope>NUCLEOTIDE SEQUENCE [LARGE SCALE GENOMIC DNA]</scope>
    <source>
        <strain evidence="2 3">ATCC 50377</strain>
    </source>
</reference>
<dbReference type="RefSeq" id="XP_067766946.1">
    <property type="nucleotide sequence ID" value="XM_067905629.1"/>
</dbReference>
<organism evidence="2 3">
    <name type="scientific">Spironucleus salmonicida</name>
    <dbReference type="NCBI Taxonomy" id="348837"/>
    <lineage>
        <taxon>Eukaryota</taxon>
        <taxon>Metamonada</taxon>
        <taxon>Diplomonadida</taxon>
        <taxon>Hexamitidae</taxon>
        <taxon>Hexamitinae</taxon>
        <taxon>Spironucleus</taxon>
    </lineage>
</organism>
<keyword evidence="1" id="KW-0812">Transmembrane</keyword>
<evidence type="ECO:0000256" key="1">
    <source>
        <dbReference type="SAM" id="Phobius"/>
    </source>
</evidence>
<keyword evidence="1" id="KW-1133">Transmembrane helix</keyword>
<proteinExistence type="predicted"/>
<evidence type="ECO:0000313" key="3">
    <source>
        <dbReference type="Proteomes" id="UP000018208"/>
    </source>
</evidence>
<comment type="caution">
    <text evidence="2">The sequence shown here is derived from an EMBL/GenBank/DDBJ whole genome shotgun (WGS) entry which is preliminary data.</text>
</comment>
<gene>
    <name evidence="2" type="ORF">SS50377_21733</name>
</gene>
<evidence type="ECO:0000313" key="2">
    <source>
        <dbReference type="EMBL" id="KAH0576173.1"/>
    </source>
</evidence>
<protein>
    <submittedName>
        <fullName evidence="2">Uncharacterized protein</fullName>
    </submittedName>
</protein>
<name>A0A9P8LXL9_9EUKA</name>
<accession>A0A9P8LXL9</accession>
<dbReference type="KEGG" id="ssao:94295756"/>
<keyword evidence="3" id="KW-1185">Reference proteome</keyword>
<dbReference type="AlphaFoldDB" id="A0A9P8LXL9"/>